<feature type="domain" description="Smr" evidence="1">
    <location>
        <begin position="130"/>
        <end position="213"/>
    </location>
</feature>
<dbReference type="PANTHER" id="PTHR35562:SF2">
    <property type="entry name" value="DNA ENDONUCLEASE SMRA-RELATED"/>
    <property type="match status" value="1"/>
</dbReference>
<sequence length="227" mass="25645">MRFSGFIVSDAGCEDLTDALCWESVEKVARPLERNNRVLFAPQTVFCNTGRERDSHRVLPSNRISRPSTRQIVYDSSDALLSSRDNAKGLGEKSVVNASQCTEDQGILSAIAHRMKLKVDKGKFRIDNVIDLHGYTTDIAYDLLADFIIMSFQSAHKCVLVITGWGSKQSGENALRRSLYKWLQSDKIVNMVLYYTRAVPEHGGRGAFYVLLRSKHKISKLMQRTEL</sequence>
<dbReference type="PANTHER" id="PTHR35562">
    <property type="entry name" value="DNA ENDONUCLEASE SMRA-RELATED"/>
    <property type="match status" value="1"/>
</dbReference>
<dbReference type="SUPFAM" id="SSF160443">
    <property type="entry name" value="SMR domain-like"/>
    <property type="match status" value="1"/>
</dbReference>
<dbReference type="Proteomes" id="UP000033441">
    <property type="component" value="Unassembled WGS sequence"/>
</dbReference>
<dbReference type="AlphaFoldDB" id="A0A0F3NA15"/>
<evidence type="ECO:0000313" key="3">
    <source>
        <dbReference type="Proteomes" id="UP000033441"/>
    </source>
</evidence>
<evidence type="ECO:0000259" key="1">
    <source>
        <dbReference type="PROSITE" id="PS50828"/>
    </source>
</evidence>
<organism evidence="2 3">
    <name type="scientific">Anaplasma phagocytophilum str. ApMUC09</name>
    <dbReference type="NCBI Taxonomy" id="1359152"/>
    <lineage>
        <taxon>Bacteria</taxon>
        <taxon>Pseudomonadati</taxon>
        <taxon>Pseudomonadota</taxon>
        <taxon>Alphaproteobacteria</taxon>
        <taxon>Rickettsiales</taxon>
        <taxon>Anaplasmataceae</taxon>
        <taxon>Anaplasma</taxon>
        <taxon>phagocytophilum group</taxon>
    </lineage>
</organism>
<dbReference type="InterPro" id="IPR036063">
    <property type="entry name" value="Smr_dom_sf"/>
</dbReference>
<dbReference type="InterPro" id="IPR002625">
    <property type="entry name" value="Smr_dom"/>
</dbReference>
<comment type="caution">
    <text evidence="2">The sequence shown here is derived from an EMBL/GenBank/DDBJ whole genome shotgun (WGS) entry which is preliminary data.</text>
</comment>
<gene>
    <name evidence="2" type="ORF">APHMUC_0164</name>
</gene>
<accession>A0A0F3NA15</accession>
<dbReference type="PROSITE" id="PS50828">
    <property type="entry name" value="SMR"/>
    <property type="match status" value="1"/>
</dbReference>
<dbReference type="PATRIC" id="fig|1359152.3.peg.171"/>
<dbReference type="Pfam" id="PF01713">
    <property type="entry name" value="Smr"/>
    <property type="match status" value="1"/>
</dbReference>
<dbReference type="EMBL" id="LANV01000001">
    <property type="protein sequence ID" value="KJV64923.1"/>
    <property type="molecule type" value="Genomic_DNA"/>
</dbReference>
<name>A0A0F3NA15_ANAPH</name>
<dbReference type="Gene3D" id="3.30.1370.110">
    <property type="match status" value="1"/>
</dbReference>
<reference evidence="2 3" key="1">
    <citation type="submission" date="2015-02" db="EMBL/GenBank/DDBJ databases">
        <title>Genome Sequencing of Rickettsiales.</title>
        <authorList>
            <person name="Daugherty S.C."/>
            <person name="Su Q."/>
            <person name="Abolude K."/>
            <person name="Beier-Sexton M."/>
            <person name="Carlyon J.A."/>
            <person name="Carter R."/>
            <person name="Day N.P."/>
            <person name="Dumler S.J."/>
            <person name="Dyachenko V."/>
            <person name="Godinez A."/>
            <person name="Kurtti T.J."/>
            <person name="Lichay M."/>
            <person name="Mullins K.E."/>
            <person name="Ott S."/>
            <person name="Pappas-Brown V."/>
            <person name="Paris D.H."/>
            <person name="Patel P."/>
            <person name="Richards A.L."/>
            <person name="Sadzewicz L."/>
            <person name="Sears K."/>
            <person name="Seidman D."/>
            <person name="Sengamalay N."/>
            <person name="Stenos J."/>
            <person name="Tallon L.J."/>
            <person name="Vincent G."/>
            <person name="Fraser C.M."/>
            <person name="Munderloh U."/>
            <person name="Dunning-Hotopp J.C."/>
        </authorList>
    </citation>
    <scope>NUCLEOTIDE SEQUENCE [LARGE SCALE GENOMIC DNA]</scope>
    <source>
        <strain evidence="2 3">ApMUC09</strain>
    </source>
</reference>
<protein>
    <submittedName>
        <fullName evidence="2">Smr domain protein</fullName>
    </submittedName>
</protein>
<proteinExistence type="predicted"/>
<evidence type="ECO:0000313" key="2">
    <source>
        <dbReference type="EMBL" id="KJV64923.1"/>
    </source>
</evidence>